<name>A0ACA9ND71_9GLOM</name>
<gene>
    <name evidence="1" type="ORF">RPERSI_LOCUS7255</name>
</gene>
<feature type="non-terminal residue" evidence="1">
    <location>
        <position position="1"/>
    </location>
</feature>
<organism evidence="1 2">
    <name type="scientific">Racocetra persica</name>
    <dbReference type="NCBI Taxonomy" id="160502"/>
    <lineage>
        <taxon>Eukaryota</taxon>
        <taxon>Fungi</taxon>
        <taxon>Fungi incertae sedis</taxon>
        <taxon>Mucoromycota</taxon>
        <taxon>Glomeromycotina</taxon>
        <taxon>Glomeromycetes</taxon>
        <taxon>Diversisporales</taxon>
        <taxon>Gigasporaceae</taxon>
        <taxon>Racocetra</taxon>
    </lineage>
</organism>
<evidence type="ECO:0000313" key="1">
    <source>
        <dbReference type="EMBL" id="CAG8634943.1"/>
    </source>
</evidence>
<reference evidence="1" key="1">
    <citation type="submission" date="2021-06" db="EMBL/GenBank/DDBJ databases">
        <authorList>
            <person name="Kallberg Y."/>
            <person name="Tangrot J."/>
            <person name="Rosling A."/>
        </authorList>
    </citation>
    <scope>NUCLEOTIDE SEQUENCE</scope>
    <source>
        <strain evidence="1">MA461A</strain>
    </source>
</reference>
<keyword evidence="2" id="KW-1185">Reference proteome</keyword>
<dbReference type="Proteomes" id="UP000789920">
    <property type="component" value="Unassembled WGS sequence"/>
</dbReference>
<evidence type="ECO:0000313" key="2">
    <source>
        <dbReference type="Proteomes" id="UP000789920"/>
    </source>
</evidence>
<sequence length="72" mass="8008">YLDSGNGACTSIVHVEEPHGCWIKTNESQNALIKLETAYLRDVLQPLLFFMGTHKDSATLPLVMTKATIIDF</sequence>
<proteinExistence type="predicted"/>
<dbReference type="EMBL" id="CAJVQC010012118">
    <property type="protein sequence ID" value="CAG8634943.1"/>
    <property type="molecule type" value="Genomic_DNA"/>
</dbReference>
<accession>A0ACA9ND71</accession>
<protein>
    <submittedName>
        <fullName evidence="1">10510_t:CDS:1</fullName>
    </submittedName>
</protein>
<comment type="caution">
    <text evidence="1">The sequence shown here is derived from an EMBL/GenBank/DDBJ whole genome shotgun (WGS) entry which is preliminary data.</text>
</comment>